<comment type="similarity">
    <text evidence="1 12">Belongs to the helicase family. DnaB subfamily.</text>
</comment>
<keyword evidence="2 12" id="KW-0639">Primosome</keyword>
<dbReference type="AlphaFoldDB" id="A0A3N5BG72"/>
<dbReference type="GO" id="GO:0005524">
    <property type="term" value="F:ATP binding"/>
    <property type="evidence" value="ECO:0007669"/>
    <property type="project" value="UniProtKB-UniRule"/>
</dbReference>
<dbReference type="FunFam" id="1.10.860.10:FF:000001">
    <property type="entry name" value="Replicative DNA helicase"/>
    <property type="match status" value="1"/>
</dbReference>
<dbReference type="CDD" id="cd00984">
    <property type="entry name" value="DnaB_C"/>
    <property type="match status" value="1"/>
</dbReference>
<dbReference type="EMBL" id="RKRK01000003">
    <property type="protein sequence ID" value="RPF56726.1"/>
    <property type="molecule type" value="Genomic_DNA"/>
</dbReference>
<dbReference type="GO" id="GO:0016887">
    <property type="term" value="F:ATP hydrolysis activity"/>
    <property type="evidence" value="ECO:0007669"/>
    <property type="project" value="RHEA"/>
</dbReference>
<keyword evidence="3 12" id="KW-0235">DNA replication</keyword>
<proteinExistence type="inferred from homology"/>
<dbReference type="GO" id="GO:1990077">
    <property type="term" value="C:primosome complex"/>
    <property type="evidence" value="ECO:0007669"/>
    <property type="project" value="UniProtKB-UniRule"/>
</dbReference>
<dbReference type="FunFam" id="3.40.50.300:FF:000076">
    <property type="entry name" value="Replicative DNA helicase"/>
    <property type="match status" value="1"/>
</dbReference>
<dbReference type="Pfam" id="PF03796">
    <property type="entry name" value="DnaB_C"/>
    <property type="match status" value="1"/>
</dbReference>
<evidence type="ECO:0000256" key="4">
    <source>
        <dbReference type="ARBA" id="ARBA00022741"/>
    </source>
</evidence>
<evidence type="ECO:0000256" key="3">
    <source>
        <dbReference type="ARBA" id="ARBA00022705"/>
    </source>
</evidence>
<name>A0A3N5BG72_9BACL</name>
<dbReference type="InterPro" id="IPR027417">
    <property type="entry name" value="P-loop_NTPase"/>
</dbReference>
<dbReference type="PANTHER" id="PTHR30153:SF2">
    <property type="entry name" value="REPLICATIVE DNA HELICASE"/>
    <property type="match status" value="1"/>
</dbReference>
<dbReference type="InterPro" id="IPR007694">
    <property type="entry name" value="DNA_helicase_DnaB-like_C"/>
</dbReference>
<dbReference type="Gene3D" id="3.40.50.300">
    <property type="entry name" value="P-loop containing nucleotide triphosphate hydrolases"/>
    <property type="match status" value="1"/>
</dbReference>
<comment type="caution">
    <text evidence="14">The sequence shown here is derived from an EMBL/GenBank/DDBJ whole genome shotgun (WGS) entry which is preliminary data.</text>
</comment>
<dbReference type="NCBIfam" id="NF004384">
    <property type="entry name" value="PRK05748.1"/>
    <property type="match status" value="1"/>
</dbReference>
<dbReference type="PANTHER" id="PTHR30153">
    <property type="entry name" value="REPLICATIVE DNA HELICASE DNAB"/>
    <property type="match status" value="1"/>
</dbReference>
<evidence type="ECO:0000256" key="1">
    <source>
        <dbReference type="ARBA" id="ARBA00008428"/>
    </source>
</evidence>
<dbReference type="RefSeq" id="WP_123808048.1">
    <property type="nucleotide sequence ID" value="NZ_RKRK01000003.1"/>
</dbReference>
<dbReference type="GO" id="GO:0042802">
    <property type="term" value="F:identical protein binding"/>
    <property type="evidence" value="ECO:0007669"/>
    <property type="project" value="UniProtKB-ARBA"/>
</dbReference>
<gene>
    <name evidence="14" type="ORF">EDD62_1385</name>
</gene>
<dbReference type="EC" id="5.6.2.3" evidence="11 12"/>
<keyword evidence="7 12" id="KW-0067">ATP-binding</keyword>
<comment type="function">
    <text evidence="12">The main replicative DNA helicase, it participates in initiation and elongation during chromosome replication. Travels ahead of the DNA replisome, separating dsDNA into templates for DNA synthesis. A processive ATP-dependent 5'-3' DNA helicase it has DNA-dependent ATPase activity.</text>
</comment>
<dbReference type="OrthoDB" id="9773982at2"/>
<keyword evidence="9" id="KW-0413">Isomerase</keyword>
<reference evidence="14 15" key="1">
    <citation type="submission" date="2018-11" db="EMBL/GenBank/DDBJ databases">
        <title>Genomic Encyclopedia of Type Strains, Phase IV (KMG-IV): sequencing the most valuable type-strain genomes for metagenomic binning, comparative biology and taxonomic classification.</title>
        <authorList>
            <person name="Goeker M."/>
        </authorList>
    </citation>
    <scope>NUCLEOTIDE SEQUENCE [LARGE SCALE GENOMIC DNA]</scope>
    <source>
        <strain evidence="14 15">DSM 29158</strain>
    </source>
</reference>
<dbReference type="InterPro" id="IPR016136">
    <property type="entry name" value="DNA_helicase_N/primase_C"/>
</dbReference>
<keyword evidence="4 12" id="KW-0547">Nucleotide-binding</keyword>
<evidence type="ECO:0000256" key="9">
    <source>
        <dbReference type="ARBA" id="ARBA00023235"/>
    </source>
</evidence>
<dbReference type="Gene3D" id="1.10.860.10">
    <property type="entry name" value="DNAb Helicase, Chain A"/>
    <property type="match status" value="1"/>
</dbReference>
<dbReference type="GO" id="GO:0005829">
    <property type="term" value="C:cytosol"/>
    <property type="evidence" value="ECO:0007669"/>
    <property type="project" value="TreeGrafter"/>
</dbReference>
<evidence type="ECO:0000256" key="5">
    <source>
        <dbReference type="ARBA" id="ARBA00022801"/>
    </source>
</evidence>
<evidence type="ECO:0000313" key="15">
    <source>
        <dbReference type="Proteomes" id="UP000277108"/>
    </source>
</evidence>
<dbReference type="GO" id="GO:0043139">
    <property type="term" value="F:5'-3' DNA helicase activity"/>
    <property type="evidence" value="ECO:0007669"/>
    <property type="project" value="UniProtKB-EC"/>
</dbReference>
<evidence type="ECO:0000256" key="8">
    <source>
        <dbReference type="ARBA" id="ARBA00023125"/>
    </source>
</evidence>
<evidence type="ECO:0000256" key="7">
    <source>
        <dbReference type="ARBA" id="ARBA00022840"/>
    </source>
</evidence>
<evidence type="ECO:0000256" key="2">
    <source>
        <dbReference type="ARBA" id="ARBA00022515"/>
    </source>
</evidence>
<feature type="domain" description="SF4 helicase" evidence="13">
    <location>
        <begin position="177"/>
        <end position="458"/>
    </location>
</feature>
<dbReference type="Proteomes" id="UP000277108">
    <property type="component" value="Unassembled WGS sequence"/>
</dbReference>
<evidence type="ECO:0000313" key="14">
    <source>
        <dbReference type="EMBL" id="RPF56726.1"/>
    </source>
</evidence>
<keyword evidence="8 12" id="KW-0238">DNA-binding</keyword>
<keyword evidence="6 12" id="KW-0347">Helicase</keyword>
<dbReference type="NCBIfam" id="TIGR00665">
    <property type="entry name" value="DnaB"/>
    <property type="match status" value="1"/>
</dbReference>
<evidence type="ECO:0000256" key="10">
    <source>
        <dbReference type="ARBA" id="ARBA00048954"/>
    </source>
</evidence>
<protein>
    <recommendedName>
        <fullName evidence="11 12">Replicative DNA helicase</fullName>
        <ecNumber evidence="11 12">5.6.2.3</ecNumber>
    </recommendedName>
</protein>
<evidence type="ECO:0000256" key="12">
    <source>
        <dbReference type="RuleBase" id="RU362085"/>
    </source>
</evidence>
<dbReference type="SUPFAM" id="SSF52540">
    <property type="entry name" value="P-loop containing nucleoside triphosphate hydrolases"/>
    <property type="match status" value="1"/>
</dbReference>
<keyword evidence="15" id="KW-1185">Reference proteome</keyword>
<comment type="catalytic activity">
    <reaction evidence="10 12">
        <text>ATP + H2O = ADP + phosphate + H(+)</text>
        <dbReference type="Rhea" id="RHEA:13065"/>
        <dbReference type="ChEBI" id="CHEBI:15377"/>
        <dbReference type="ChEBI" id="CHEBI:15378"/>
        <dbReference type="ChEBI" id="CHEBI:30616"/>
        <dbReference type="ChEBI" id="CHEBI:43474"/>
        <dbReference type="ChEBI" id="CHEBI:456216"/>
        <dbReference type="EC" id="5.6.2.3"/>
    </reaction>
</comment>
<dbReference type="GO" id="GO:0006269">
    <property type="term" value="P:DNA replication, synthesis of primer"/>
    <property type="evidence" value="ECO:0007669"/>
    <property type="project" value="UniProtKB-UniRule"/>
</dbReference>
<evidence type="ECO:0000259" key="13">
    <source>
        <dbReference type="PROSITE" id="PS51199"/>
    </source>
</evidence>
<dbReference type="InterPro" id="IPR007692">
    <property type="entry name" value="DNA_helicase_DnaB"/>
</dbReference>
<evidence type="ECO:0000256" key="11">
    <source>
        <dbReference type="NCBIfam" id="TIGR00665"/>
    </source>
</evidence>
<dbReference type="GO" id="GO:0003677">
    <property type="term" value="F:DNA binding"/>
    <property type="evidence" value="ECO:0007669"/>
    <property type="project" value="UniProtKB-UniRule"/>
</dbReference>
<dbReference type="SUPFAM" id="SSF48024">
    <property type="entry name" value="N-terminal domain of DnaB helicase"/>
    <property type="match status" value="1"/>
</dbReference>
<accession>A0A3N5BG72</accession>
<evidence type="ECO:0000256" key="6">
    <source>
        <dbReference type="ARBA" id="ARBA00022806"/>
    </source>
</evidence>
<dbReference type="PROSITE" id="PS51199">
    <property type="entry name" value="SF4_HELICASE"/>
    <property type="match status" value="1"/>
</dbReference>
<dbReference type="InterPro" id="IPR007693">
    <property type="entry name" value="DNA_helicase_DnaB-like_N"/>
</dbReference>
<sequence>MFEQNQHIPFSIDAEKSVLGAILIDPEHGLQRAQNLLPQDFYYQNHQHIFESMLKLYDKNEQVDTTTLVNALTKEGVLQDIGGPLYIAELAQFVPTSRNIDYYIEIVENYSLKRQLIYAAQDIARDGMNEEIDLDDLLSEAEKMISSIGQGRGSEGFKDINSVMHEVYEMIEQRTRSNGETTGIPSGYASLDRMTSGFGKNDLIILAARPSVGKTAFALNIAQNIALNKQDDYSVAVFSLEMGADQLATRMVCSVANLDSNKLRTGQFDQSDWDRFIFAIGELGKSKMFIDDTPGIKINDIRAKSRALKQEHGLDMIIIDYLQLIQGSGLRKGENRQQEVSEISRTLKEIARELEVPVIALSQLSRGVEQRQDKRPMLSDIRESGSIEQDADIVAFLYRDDYYQREAEDEDGNVSQNDQEDNGIVEVILAKHRNGPTGTVPLIFVKKHNKFNSIDERYAEQYMG</sequence>
<dbReference type="InterPro" id="IPR036185">
    <property type="entry name" value="DNA_heli_DnaB-like_N_sf"/>
</dbReference>
<keyword evidence="5 12" id="KW-0378">Hydrolase</keyword>
<dbReference type="InterPro" id="IPR003593">
    <property type="entry name" value="AAA+_ATPase"/>
</dbReference>
<dbReference type="Pfam" id="PF00772">
    <property type="entry name" value="DnaB"/>
    <property type="match status" value="1"/>
</dbReference>
<organism evidence="14 15">
    <name type="scientific">Abyssicoccus albus</name>
    <dbReference type="NCBI Taxonomy" id="1817405"/>
    <lineage>
        <taxon>Bacteria</taxon>
        <taxon>Bacillati</taxon>
        <taxon>Bacillota</taxon>
        <taxon>Bacilli</taxon>
        <taxon>Bacillales</taxon>
        <taxon>Abyssicoccaceae</taxon>
    </lineage>
</organism>
<dbReference type="SMART" id="SM00382">
    <property type="entry name" value="AAA"/>
    <property type="match status" value="1"/>
</dbReference>